<evidence type="ECO:0000313" key="2">
    <source>
        <dbReference type="Proteomes" id="UP000014113"/>
    </source>
</evidence>
<reference evidence="1 2" key="1">
    <citation type="submission" date="2013-03" db="EMBL/GenBank/DDBJ databases">
        <title>The Genome Sequence of Enterococcus columbae ATCC_51263 (PacBio/Illumina hybrid assembly).</title>
        <authorList>
            <consortium name="The Broad Institute Genomics Platform"/>
            <consortium name="The Broad Institute Genome Sequencing Center for Infectious Disease"/>
            <person name="Earl A."/>
            <person name="Russ C."/>
            <person name="Gilmore M."/>
            <person name="Surin D."/>
            <person name="Walker B."/>
            <person name="Young S."/>
            <person name="Zeng Q."/>
            <person name="Gargeya S."/>
            <person name="Fitzgerald M."/>
            <person name="Haas B."/>
            <person name="Abouelleil A."/>
            <person name="Allen A.W."/>
            <person name="Alvarado L."/>
            <person name="Arachchi H.M."/>
            <person name="Berlin A.M."/>
            <person name="Chapman S.B."/>
            <person name="Gainer-Dewar J."/>
            <person name="Goldberg J."/>
            <person name="Griggs A."/>
            <person name="Gujja S."/>
            <person name="Hansen M."/>
            <person name="Howarth C."/>
            <person name="Imamovic A."/>
            <person name="Ireland A."/>
            <person name="Larimer J."/>
            <person name="McCowan C."/>
            <person name="Murphy C."/>
            <person name="Pearson M."/>
            <person name="Poon T.W."/>
            <person name="Priest M."/>
            <person name="Roberts A."/>
            <person name="Saif S."/>
            <person name="Shea T."/>
            <person name="Sisk P."/>
            <person name="Sykes S."/>
            <person name="Wortman J."/>
            <person name="Nusbaum C."/>
            <person name="Birren B."/>
        </authorList>
    </citation>
    <scope>NUCLEOTIDE SEQUENCE [LARGE SCALE GENOMIC DNA]</scope>
    <source>
        <strain evidence="1 2">ATCC 51263</strain>
    </source>
</reference>
<accession>S0KHH4</accession>
<evidence type="ECO:0000313" key="1">
    <source>
        <dbReference type="EMBL" id="EOW84437.1"/>
    </source>
</evidence>
<comment type="caution">
    <text evidence="1">The sequence shown here is derived from an EMBL/GenBank/DDBJ whole genome shotgun (WGS) entry which is preliminary data.</text>
</comment>
<name>S0KHH4_9ENTE</name>
<dbReference type="Proteomes" id="UP000014113">
    <property type="component" value="Unassembled WGS sequence"/>
</dbReference>
<gene>
    <name evidence="1" type="ORF">I568_00933</name>
</gene>
<organism evidence="1 2">
    <name type="scientific">Enterococcus columbae DSM 7374 = ATCC 51263</name>
    <dbReference type="NCBI Taxonomy" id="1121865"/>
    <lineage>
        <taxon>Bacteria</taxon>
        <taxon>Bacillati</taxon>
        <taxon>Bacillota</taxon>
        <taxon>Bacilli</taxon>
        <taxon>Lactobacillales</taxon>
        <taxon>Enterococcaceae</taxon>
        <taxon>Enterococcus</taxon>
    </lineage>
</organism>
<dbReference type="eggNOG" id="ENOG502ZS6Q">
    <property type="taxonomic scope" value="Bacteria"/>
</dbReference>
<dbReference type="OrthoDB" id="2187056at2"/>
<proteinExistence type="predicted"/>
<sequence>MNDVYLAIILDVINEKYYSEKVFCQNQLAIEEKDWQAWKSGQYSLTPEQTQKIKNLFTDYEWMLFQKVLRQTVIYPEKRSQGVMEYRQMKLQIARKWMDGQLAKIELLNDSLENQEFQALLIAVGIDYEQWGFDDILTFRIPARLQKQLANDQVKLLDWFDAQIQELQ</sequence>
<dbReference type="AlphaFoldDB" id="S0KHH4"/>
<dbReference type="STRING" id="1121865.OMW_00335"/>
<keyword evidence="2" id="KW-1185">Reference proteome</keyword>
<dbReference type="PATRIC" id="fig|1121865.3.peg.328"/>
<protein>
    <submittedName>
        <fullName evidence="1">Uncharacterized protein</fullName>
    </submittedName>
</protein>
<dbReference type="RefSeq" id="WP_016182499.1">
    <property type="nucleotide sequence ID" value="NZ_JXKI01000002.1"/>
</dbReference>
<dbReference type="EMBL" id="ASWJ01000004">
    <property type="protein sequence ID" value="EOW84437.1"/>
    <property type="molecule type" value="Genomic_DNA"/>
</dbReference>